<evidence type="ECO:0000313" key="2">
    <source>
        <dbReference type="EMBL" id="KAL0951394.1"/>
    </source>
</evidence>
<keyword evidence="3" id="KW-1185">Reference proteome</keyword>
<feature type="compositionally biased region" description="Gly residues" evidence="1">
    <location>
        <begin position="126"/>
        <end position="136"/>
    </location>
</feature>
<name>A0ABR3J6W7_9AGAR</name>
<protein>
    <submittedName>
        <fullName evidence="2">Uncharacterized protein</fullName>
    </submittedName>
</protein>
<reference evidence="3" key="1">
    <citation type="submission" date="2024-06" db="EMBL/GenBank/DDBJ databases">
        <title>Multi-omics analyses provide insights into the biosynthesis of the anticancer antibiotic pleurotin in Hohenbuehelia grisea.</title>
        <authorList>
            <person name="Weaver J.A."/>
            <person name="Alberti F."/>
        </authorList>
    </citation>
    <scope>NUCLEOTIDE SEQUENCE [LARGE SCALE GENOMIC DNA]</scope>
    <source>
        <strain evidence="3">T-177</strain>
    </source>
</reference>
<evidence type="ECO:0000313" key="3">
    <source>
        <dbReference type="Proteomes" id="UP001556367"/>
    </source>
</evidence>
<evidence type="ECO:0000256" key="1">
    <source>
        <dbReference type="SAM" id="MobiDB-lite"/>
    </source>
</evidence>
<feature type="compositionally biased region" description="Basic and acidic residues" evidence="1">
    <location>
        <begin position="146"/>
        <end position="167"/>
    </location>
</feature>
<feature type="region of interest" description="Disordered" evidence="1">
    <location>
        <begin position="23"/>
        <end position="47"/>
    </location>
</feature>
<comment type="caution">
    <text evidence="2">The sequence shown here is derived from an EMBL/GenBank/DDBJ whole genome shotgun (WGS) entry which is preliminary data.</text>
</comment>
<sequence length="215" mass="22389">MLRLSEEAVEYGELDTFLRLKDSWNPDVDEDRPAPEAKPIGVPGAMMPLQMTPEHLRTKILATPTASPLKGKGKPIPVNKRQNEIDVGNELVGFGLQGVKVTDDELLDLIADLGLDGDDAADLVGGLSGSTGGSGGKKPEGQSVAAKEKESDKPESDKPDVSTKADEESATEASGKAQAVEGGSGKGAEELKGTDSDGAKVSEEPSPIVSPETEK</sequence>
<organism evidence="2 3">
    <name type="scientific">Hohenbuehelia grisea</name>
    <dbReference type="NCBI Taxonomy" id="104357"/>
    <lineage>
        <taxon>Eukaryota</taxon>
        <taxon>Fungi</taxon>
        <taxon>Dikarya</taxon>
        <taxon>Basidiomycota</taxon>
        <taxon>Agaricomycotina</taxon>
        <taxon>Agaricomycetes</taxon>
        <taxon>Agaricomycetidae</taxon>
        <taxon>Agaricales</taxon>
        <taxon>Pleurotineae</taxon>
        <taxon>Pleurotaceae</taxon>
        <taxon>Hohenbuehelia</taxon>
    </lineage>
</organism>
<dbReference type="EMBL" id="JASNQZ010000011">
    <property type="protein sequence ID" value="KAL0951394.1"/>
    <property type="molecule type" value="Genomic_DNA"/>
</dbReference>
<dbReference type="Proteomes" id="UP001556367">
    <property type="component" value="Unassembled WGS sequence"/>
</dbReference>
<gene>
    <name evidence="2" type="ORF">HGRIS_008090</name>
</gene>
<feature type="compositionally biased region" description="Basic and acidic residues" evidence="1">
    <location>
        <begin position="187"/>
        <end position="203"/>
    </location>
</feature>
<feature type="region of interest" description="Disordered" evidence="1">
    <location>
        <begin position="117"/>
        <end position="215"/>
    </location>
</feature>
<accession>A0ABR3J6W7</accession>
<proteinExistence type="predicted"/>